<gene>
    <name evidence="1" type="ORF">H1S01_07480</name>
</gene>
<dbReference type="EMBL" id="JACVHF010000005">
    <property type="protein sequence ID" value="MBC9784351.1"/>
    <property type="molecule type" value="Genomic_DNA"/>
</dbReference>
<sequence length="247" mass="27644">MNKDIHSNPYDHSAASKGPQAMIVKKWADVNGDHIADLVSLLGTSATGDTSGAFSKITLVIEDGLTKATYKYPLPFKNGYTPMLFLGDFNKDLISDILVNISTGGSGGLIWNALYSFRYNQLTSLFDMEKFNQGLQLQVNYRDDYRVVVASSDRTLTVTLDVSNRKEYYTDIYSPNGKLRKPVNGQVLPLEIVHPIDLNRDGTFSLLANQRIIGIANADTLGYVQSTWDWYGTSFRLRNYSVVLYPF</sequence>
<keyword evidence="2" id="KW-1185">Reference proteome</keyword>
<evidence type="ECO:0000313" key="1">
    <source>
        <dbReference type="EMBL" id="MBC9784351.1"/>
    </source>
</evidence>
<name>A0ABR7T0Z3_HELCL</name>
<dbReference type="Proteomes" id="UP000617402">
    <property type="component" value="Unassembled WGS sequence"/>
</dbReference>
<accession>A0ABR7T0Z3</accession>
<comment type="caution">
    <text evidence="1">The sequence shown here is derived from an EMBL/GenBank/DDBJ whole genome shotgun (WGS) entry which is preliminary data.</text>
</comment>
<evidence type="ECO:0000313" key="2">
    <source>
        <dbReference type="Proteomes" id="UP000617402"/>
    </source>
</evidence>
<dbReference type="InterPro" id="IPR028994">
    <property type="entry name" value="Integrin_alpha_N"/>
</dbReference>
<protein>
    <submittedName>
        <fullName evidence="1">VCBS repeat-containing protein</fullName>
    </submittedName>
</protein>
<dbReference type="SUPFAM" id="SSF69318">
    <property type="entry name" value="Integrin alpha N-terminal domain"/>
    <property type="match status" value="1"/>
</dbReference>
<reference evidence="1 2" key="1">
    <citation type="submission" date="2020-07" db="EMBL/GenBank/DDBJ databases">
        <title>Draft whole-genome sequence of Heliobacterium chlorum DSM 3682, type strain.</title>
        <authorList>
            <person name="Kyndt J.A."/>
            <person name="Meyer T.E."/>
            <person name="Imhoff J.F."/>
        </authorList>
    </citation>
    <scope>NUCLEOTIDE SEQUENCE [LARGE SCALE GENOMIC DNA]</scope>
    <source>
        <strain evidence="1 2">DSM 3682</strain>
    </source>
</reference>
<organism evidence="1 2">
    <name type="scientific">Heliobacterium chlorum</name>
    <dbReference type="NCBI Taxonomy" id="2698"/>
    <lineage>
        <taxon>Bacteria</taxon>
        <taxon>Bacillati</taxon>
        <taxon>Bacillota</taxon>
        <taxon>Clostridia</taxon>
        <taxon>Eubacteriales</taxon>
        <taxon>Heliobacteriaceae</taxon>
        <taxon>Heliobacterium</taxon>
    </lineage>
</organism>
<proteinExistence type="predicted"/>
<dbReference type="RefSeq" id="WP_188039462.1">
    <property type="nucleotide sequence ID" value="NZ_JACVHF010000005.1"/>
</dbReference>